<feature type="transmembrane region" description="Helical" evidence="7">
    <location>
        <begin position="633"/>
        <end position="651"/>
    </location>
</feature>
<evidence type="ECO:0000259" key="9">
    <source>
        <dbReference type="Pfam" id="PF00003"/>
    </source>
</evidence>
<evidence type="ECO:0000313" key="12">
    <source>
        <dbReference type="Proteomes" id="UP000320333"/>
    </source>
</evidence>
<feature type="signal peptide" evidence="8">
    <location>
        <begin position="1"/>
        <end position="17"/>
    </location>
</feature>
<feature type="transmembrane region" description="Helical" evidence="7">
    <location>
        <begin position="580"/>
        <end position="602"/>
    </location>
</feature>
<dbReference type="PANTHER" id="PTHR24060">
    <property type="entry name" value="METABOTROPIC GLUTAMATE RECEPTOR"/>
    <property type="match status" value="1"/>
</dbReference>
<evidence type="ECO:0000256" key="2">
    <source>
        <dbReference type="ARBA" id="ARBA00022692"/>
    </source>
</evidence>
<feature type="transmembrane region" description="Helical" evidence="7">
    <location>
        <begin position="505"/>
        <end position="527"/>
    </location>
</feature>
<feature type="domain" description="G-protein coupled receptors family 3 profile" evidence="9">
    <location>
        <begin position="470"/>
        <end position="710"/>
    </location>
</feature>
<evidence type="ECO:0000256" key="5">
    <source>
        <dbReference type="ARBA" id="ARBA00023170"/>
    </source>
</evidence>
<gene>
    <name evidence="11" type="ORF">CcCBS67573_g04589</name>
</gene>
<evidence type="ECO:0000313" key="11">
    <source>
        <dbReference type="EMBL" id="TPX74137.1"/>
    </source>
</evidence>
<keyword evidence="8" id="KW-0732">Signal</keyword>
<feature type="transmembrane region" description="Helical" evidence="7">
    <location>
        <begin position="663"/>
        <end position="683"/>
    </location>
</feature>
<evidence type="ECO:0000256" key="6">
    <source>
        <dbReference type="ARBA" id="ARBA00023180"/>
    </source>
</evidence>
<dbReference type="AlphaFoldDB" id="A0A507FEZ0"/>
<dbReference type="Pfam" id="PF00003">
    <property type="entry name" value="7tm_3"/>
    <property type="match status" value="1"/>
</dbReference>
<keyword evidence="2 7" id="KW-0812">Transmembrane</keyword>
<evidence type="ECO:0000256" key="1">
    <source>
        <dbReference type="ARBA" id="ARBA00004141"/>
    </source>
</evidence>
<dbReference type="EMBL" id="QEAP01000142">
    <property type="protein sequence ID" value="TPX74137.1"/>
    <property type="molecule type" value="Genomic_DNA"/>
</dbReference>
<evidence type="ECO:0000256" key="4">
    <source>
        <dbReference type="ARBA" id="ARBA00023136"/>
    </source>
</evidence>
<sequence length="875" mass="96278">MVLAILAALACCWPAAADTNITLGMISNYCAIKNTVFTRSLVTNFSTRFDANVISTEGNSGWSYYADLAVVTAIERINNDPSILPGVHVNLKRFTDCGEYYPSADLEYSGKSGGYASAVTATDIMDVHKDVIGVVGNEFSMTAKGIAEILSNAQIPYCAASTAAPRYTNKNMYPYFFRASSYSVTESLLSLMLYWDVKRVAIIYQRDDEFGYSGWRRMKQAAADHQIDIVSSVGLSSNFDDQAIRMMNETLHRSDARYIIVVGQAYFVTELLQCRASLLLDGHKYVWLLNNGFTPNANLDVADLQGLVLANHCTDLASLERGENLRSLMNQNAGANFSTSFFYGVSAELMYDCTVLMLAGFDKLQVAPEILSNRLAQDDMNLTLFRNLDIAGSVSVDKLVLNEQGDGESPVCFYTVTDSVDGVEFARTDNSRAKIISFDKTIPIFSGSSIVPSDGSVRIFKFRYSLQTQEGTAIVCLSIIGILTSSAGALFLFKFQRASIVRASCLPEMLVICFGAACAYLSLLLVLDTPSSAACNARALLLLVGYSAILVPLASKNLMMRWIFGQESSRTLEAIRKAKTTFRMSAIAAVVVHVSVCVLALMDAKVVSLQVVDGSEAYVRCAVRGALVAPTCIWYVSNALVWISLVVSAMLSTKVKLVEYNETTQMVLVALFSAMNIVLIAAMESAPDKLTDFKICLILWITTTAVLGTMLGGRVVDVMQSHVRIKHDNEASADDSYMRKSTKQTQLSFSRRKTMQFYSFRVLDKAGKLCVFKIQRYGIGWIFDKWMTGIISLHSLGDKRWICITTLQKAYCTVIRDPSKVSIASSCIEIKGTLQILVEFEVTEIAEVFMGDIGNAFKEIENVTGSLYRPEIVVN</sequence>
<keyword evidence="4 7" id="KW-0472">Membrane</keyword>
<dbReference type="Proteomes" id="UP000320333">
    <property type="component" value="Unassembled WGS sequence"/>
</dbReference>
<organism evidence="11 12">
    <name type="scientific">Chytriomyces confervae</name>
    <dbReference type="NCBI Taxonomy" id="246404"/>
    <lineage>
        <taxon>Eukaryota</taxon>
        <taxon>Fungi</taxon>
        <taxon>Fungi incertae sedis</taxon>
        <taxon>Chytridiomycota</taxon>
        <taxon>Chytridiomycota incertae sedis</taxon>
        <taxon>Chytridiomycetes</taxon>
        <taxon>Chytridiales</taxon>
        <taxon>Chytriomycetaceae</taxon>
        <taxon>Chytriomyces</taxon>
    </lineage>
</organism>
<evidence type="ECO:0000259" key="10">
    <source>
        <dbReference type="Pfam" id="PF01094"/>
    </source>
</evidence>
<dbReference type="InterPro" id="IPR028082">
    <property type="entry name" value="Peripla_BP_I"/>
</dbReference>
<keyword evidence="5" id="KW-0675">Receptor</keyword>
<evidence type="ECO:0008006" key="13">
    <source>
        <dbReference type="Google" id="ProtNLM"/>
    </source>
</evidence>
<feature type="chain" id="PRO_5021323667" description="G-protein coupled receptors family 3 profile domain-containing protein" evidence="8">
    <location>
        <begin position="18"/>
        <end position="875"/>
    </location>
</feature>
<accession>A0A507FEZ0</accession>
<feature type="domain" description="Receptor ligand binding region" evidence="10">
    <location>
        <begin position="67"/>
        <end position="336"/>
    </location>
</feature>
<comment type="subcellular location">
    <subcellularLocation>
        <location evidence="1">Membrane</location>
        <topology evidence="1">Multi-pass membrane protein</topology>
    </subcellularLocation>
</comment>
<dbReference type="InterPro" id="IPR000337">
    <property type="entry name" value="GPCR_3"/>
</dbReference>
<keyword evidence="12" id="KW-1185">Reference proteome</keyword>
<dbReference type="Gene3D" id="3.40.50.2300">
    <property type="match status" value="2"/>
</dbReference>
<proteinExistence type="predicted"/>
<dbReference type="GO" id="GO:0016020">
    <property type="term" value="C:membrane"/>
    <property type="evidence" value="ECO:0007669"/>
    <property type="project" value="UniProtKB-SubCell"/>
</dbReference>
<dbReference type="InterPro" id="IPR001828">
    <property type="entry name" value="ANF_lig-bd_rcpt"/>
</dbReference>
<feature type="transmembrane region" description="Helical" evidence="7">
    <location>
        <begin position="539"/>
        <end position="559"/>
    </location>
</feature>
<protein>
    <recommendedName>
        <fullName evidence="13">G-protein coupled receptors family 3 profile domain-containing protein</fullName>
    </recommendedName>
</protein>
<keyword evidence="6" id="KW-0325">Glycoprotein</keyword>
<dbReference type="InterPro" id="IPR017978">
    <property type="entry name" value="GPCR_3_C"/>
</dbReference>
<evidence type="ECO:0000256" key="3">
    <source>
        <dbReference type="ARBA" id="ARBA00022989"/>
    </source>
</evidence>
<feature type="transmembrane region" description="Helical" evidence="7">
    <location>
        <begin position="471"/>
        <end position="493"/>
    </location>
</feature>
<dbReference type="STRING" id="246404.A0A507FEZ0"/>
<dbReference type="PRINTS" id="PR00248">
    <property type="entry name" value="GPCRMGR"/>
</dbReference>
<dbReference type="OrthoDB" id="425344at2759"/>
<name>A0A507FEZ0_9FUNG</name>
<evidence type="ECO:0000256" key="7">
    <source>
        <dbReference type="SAM" id="Phobius"/>
    </source>
</evidence>
<reference evidence="11 12" key="1">
    <citation type="journal article" date="2019" name="Sci. Rep.">
        <title>Comparative genomics of chytrid fungi reveal insights into the obligate biotrophic and pathogenic lifestyle of Synchytrium endobioticum.</title>
        <authorList>
            <person name="van de Vossenberg B.T.L.H."/>
            <person name="Warris S."/>
            <person name="Nguyen H.D.T."/>
            <person name="van Gent-Pelzer M.P.E."/>
            <person name="Joly D.L."/>
            <person name="van de Geest H.C."/>
            <person name="Bonants P.J.M."/>
            <person name="Smith D.S."/>
            <person name="Levesque C.A."/>
            <person name="van der Lee T.A.J."/>
        </authorList>
    </citation>
    <scope>NUCLEOTIDE SEQUENCE [LARGE SCALE GENOMIC DNA]</scope>
    <source>
        <strain evidence="11 12">CBS 675.73</strain>
    </source>
</reference>
<evidence type="ECO:0000256" key="8">
    <source>
        <dbReference type="SAM" id="SignalP"/>
    </source>
</evidence>
<dbReference type="InterPro" id="IPR050726">
    <property type="entry name" value="mGluR"/>
</dbReference>
<dbReference type="GO" id="GO:0004930">
    <property type="term" value="F:G protein-coupled receptor activity"/>
    <property type="evidence" value="ECO:0007669"/>
    <property type="project" value="InterPro"/>
</dbReference>
<dbReference type="Pfam" id="PF01094">
    <property type="entry name" value="ANF_receptor"/>
    <property type="match status" value="1"/>
</dbReference>
<comment type="caution">
    <text evidence="11">The sequence shown here is derived from an EMBL/GenBank/DDBJ whole genome shotgun (WGS) entry which is preliminary data.</text>
</comment>
<feature type="transmembrane region" description="Helical" evidence="7">
    <location>
        <begin position="695"/>
        <end position="716"/>
    </location>
</feature>
<keyword evidence="3 7" id="KW-1133">Transmembrane helix</keyword>
<dbReference type="SUPFAM" id="SSF53822">
    <property type="entry name" value="Periplasmic binding protein-like I"/>
    <property type="match status" value="1"/>
</dbReference>